<proteinExistence type="predicted"/>
<reference evidence="2" key="3">
    <citation type="submission" date="2018-04" db="EMBL/GenBank/DDBJ databases">
        <authorList>
            <person name="Sheh A."/>
            <person name="Shen Z."/>
            <person name="Mannion A.J."/>
            <person name="Fox J.G."/>
        </authorList>
    </citation>
    <scope>NUCLEOTIDE SEQUENCE</scope>
    <source>
        <strain evidence="2">MIT 97-6194</strain>
    </source>
</reference>
<dbReference type="AlphaFoldDB" id="A0A347VJV1"/>
<reference evidence="2 3" key="1">
    <citation type="journal article" date="2014" name="Genome Announc.">
        <title>Draft genome sequences of eight enterohepatic helicobacter species isolated from both laboratory and wild rodents.</title>
        <authorList>
            <person name="Sheh A."/>
            <person name="Shen Z."/>
            <person name="Fox J.G."/>
        </authorList>
    </citation>
    <scope>NUCLEOTIDE SEQUENCE [LARGE SCALE GENOMIC DNA]</scope>
    <source>
        <strain evidence="2 3">MIT 97-6194</strain>
    </source>
</reference>
<dbReference type="RefSeq" id="WP_052062313.1">
    <property type="nucleotide sequence ID" value="NZ_JRMP02000030.1"/>
</dbReference>
<organism evidence="2 3">
    <name type="scientific">Helicobacter saguini</name>
    <dbReference type="NCBI Taxonomy" id="1548018"/>
    <lineage>
        <taxon>Bacteria</taxon>
        <taxon>Pseudomonadati</taxon>
        <taxon>Campylobacterota</taxon>
        <taxon>Epsilonproteobacteria</taxon>
        <taxon>Campylobacterales</taxon>
        <taxon>Helicobacteraceae</taxon>
        <taxon>Helicobacter</taxon>
    </lineage>
</organism>
<dbReference type="EMBL" id="JRMP02000030">
    <property type="protein sequence ID" value="TLD91655.1"/>
    <property type="molecule type" value="Genomic_DNA"/>
</dbReference>
<gene>
    <name evidence="1" type="ORF">DCO61_08830</name>
    <name evidence="2" type="ORF">LS64_011535</name>
</gene>
<protein>
    <submittedName>
        <fullName evidence="2">Uncharacterized protein</fullName>
    </submittedName>
</protein>
<evidence type="ECO:0000313" key="2">
    <source>
        <dbReference type="EMBL" id="TLD91655.1"/>
    </source>
</evidence>
<evidence type="ECO:0000313" key="3">
    <source>
        <dbReference type="Proteomes" id="UP000029714"/>
    </source>
</evidence>
<reference evidence="2 3" key="2">
    <citation type="journal article" date="2016" name="Infect. Immun.">
        <title>Helicobacter saguini, a Novel Helicobacter Isolated from Cotton-Top Tamarins with Ulcerative Colitis, Has Proinflammatory Properties and Induces Typhlocolitis and Dysplasia in Gnotobiotic IL-10-/- Mice.</title>
        <authorList>
            <person name="Shen Z."/>
            <person name="Mannion A."/>
            <person name="Whary M.T."/>
            <person name="Muthupalani S."/>
            <person name="Sheh A."/>
            <person name="Feng Y."/>
            <person name="Gong G."/>
            <person name="Vandamme P."/>
            <person name="Holcombe H.R."/>
            <person name="Paster B.J."/>
            <person name="Fox J.G."/>
        </authorList>
    </citation>
    <scope>NUCLEOTIDE SEQUENCE [LARGE SCALE GENOMIC DNA]</scope>
    <source>
        <strain evidence="2 3">MIT 97-6194</strain>
    </source>
</reference>
<dbReference type="Proteomes" id="UP000029714">
    <property type="component" value="Unassembled WGS sequence"/>
</dbReference>
<dbReference type="EMBL" id="QBIU01000002">
    <property type="protein sequence ID" value="MWV70096.1"/>
    <property type="molecule type" value="Genomic_DNA"/>
</dbReference>
<accession>A0A347VJV1</accession>
<dbReference type="OrthoDB" id="5328543at2"/>
<sequence>MEFLEKYPLILHTEFERWLKTKHTSMLSYILDKYWHNFMIYTYEYKSWCFDNFSRFIHHVPMLQYEKDEFLALDSNLAMDSKNDKATDSKHNKAEYFFRENALFFAKYTAKFPLTQNILIYNFPYKLLAQNLDFKTIKNIIRYIAKI</sequence>
<name>A0A347VJV1_9HELI</name>
<evidence type="ECO:0000313" key="1">
    <source>
        <dbReference type="EMBL" id="MWV70096.1"/>
    </source>
</evidence>
<reference evidence="1 4" key="4">
    <citation type="submission" date="2019-12" db="EMBL/GenBank/DDBJ databases">
        <title>Multi-Generational Helicobacter saguini Isolates.</title>
        <authorList>
            <person name="Mannion A."/>
            <person name="Shen Z."/>
            <person name="Fox J.G."/>
        </authorList>
    </citation>
    <scope>NUCLEOTIDE SEQUENCE [LARGE SCALE GENOMIC DNA]</scope>
    <source>
        <strain evidence="1">16-048</strain>
        <strain evidence="4">16-048 (F4)</strain>
    </source>
</reference>
<keyword evidence="3" id="KW-1185">Reference proteome</keyword>
<comment type="caution">
    <text evidence="2">The sequence shown here is derived from an EMBL/GenBank/DDBJ whole genome shotgun (WGS) entry which is preliminary data.</text>
</comment>
<dbReference type="Proteomes" id="UP000477070">
    <property type="component" value="Unassembled WGS sequence"/>
</dbReference>
<evidence type="ECO:0000313" key="4">
    <source>
        <dbReference type="Proteomes" id="UP000477070"/>
    </source>
</evidence>